<accession>A0AAV7AKU7</accession>
<comment type="caution">
    <text evidence="1">The sequence shown here is derived from an EMBL/GenBank/DDBJ whole genome shotgun (WGS) entry which is preliminary data.</text>
</comment>
<proteinExistence type="predicted"/>
<dbReference type="Proteomes" id="UP000824782">
    <property type="component" value="Unassembled WGS sequence"/>
</dbReference>
<evidence type="ECO:0000313" key="1">
    <source>
        <dbReference type="EMBL" id="KAG8561957.1"/>
    </source>
</evidence>
<protein>
    <submittedName>
        <fullName evidence="1">Uncharacterized protein</fullName>
    </submittedName>
</protein>
<sequence>MRLLPGNNIYHILINTKRREGGYKVSMSHDGAEYTEADILFHLIPIIYSFSPSLCSNPYKMIVHNSKAVTQKTGFMKRTHFFSKPFPFMCN</sequence>
<name>A0AAV7AKU7_ENGPU</name>
<evidence type="ECO:0000313" key="2">
    <source>
        <dbReference type="Proteomes" id="UP000824782"/>
    </source>
</evidence>
<dbReference type="EMBL" id="WNYA01000007">
    <property type="protein sequence ID" value="KAG8561957.1"/>
    <property type="molecule type" value="Genomic_DNA"/>
</dbReference>
<organism evidence="1 2">
    <name type="scientific">Engystomops pustulosus</name>
    <name type="common">Tungara frog</name>
    <name type="synonym">Physalaemus pustulosus</name>
    <dbReference type="NCBI Taxonomy" id="76066"/>
    <lineage>
        <taxon>Eukaryota</taxon>
        <taxon>Metazoa</taxon>
        <taxon>Chordata</taxon>
        <taxon>Craniata</taxon>
        <taxon>Vertebrata</taxon>
        <taxon>Euteleostomi</taxon>
        <taxon>Amphibia</taxon>
        <taxon>Batrachia</taxon>
        <taxon>Anura</taxon>
        <taxon>Neobatrachia</taxon>
        <taxon>Hyloidea</taxon>
        <taxon>Leptodactylidae</taxon>
        <taxon>Leiuperinae</taxon>
        <taxon>Engystomops</taxon>
    </lineage>
</organism>
<keyword evidence="2" id="KW-1185">Reference proteome</keyword>
<dbReference type="AlphaFoldDB" id="A0AAV7AKU7"/>
<gene>
    <name evidence="1" type="ORF">GDO81_015543</name>
</gene>
<reference evidence="1" key="1">
    <citation type="thesis" date="2020" institute="ProQuest LLC" country="789 East Eisenhower Parkway, Ann Arbor, MI, USA">
        <title>Comparative Genomics and Chromosome Evolution.</title>
        <authorList>
            <person name="Mudd A.B."/>
        </authorList>
    </citation>
    <scope>NUCLEOTIDE SEQUENCE</scope>
    <source>
        <strain evidence="1">237g6f4</strain>
        <tissue evidence="1">Blood</tissue>
    </source>
</reference>